<sequence length="52" mass="5871">MIQEVKELPGVIAEYKGDTDHGKYQVLIDRTAVTIKPYLREKGAKVEIVVVE</sequence>
<evidence type="ECO:0000313" key="2">
    <source>
        <dbReference type="Proteomes" id="UP000198892"/>
    </source>
</evidence>
<dbReference type="Proteomes" id="UP000198892">
    <property type="component" value="Unassembled WGS sequence"/>
</dbReference>
<name>A0A1I5SCY3_9BACI</name>
<accession>A0A1I5SCY3</accession>
<organism evidence="1 2">
    <name type="scientific">Salibacterium halotolerans</name>
    <dbReference type="NCBI Taxonomy" id="1884432"/>
    <lineage>
        <taxon>Bacteria</taxon>
        <taxon>Bacillati</taxon>
        <taxon>Bacillota</taxon>
        <taxon>Bacilli</taxon>
        <taxon>Bacillales</taxon>
        <taxon>Bacillaceae</taxon>
    </lineage>
</organism>
<dbReference type="EMBL" id="FOXD01000008">
    <property type="protein sequence ID" value="SFP68580.1"/>
    <property type="molecule type" value="Genomic_DNA"/>
</dbReference>
<evidence type="ECO:0000313" key="1">
    <source>
        <dbReference type="EMBL" id="SFP68580.1"/>
    </source>
</evidence>
<gene>
    <name evidence="1" type="ORF">SAMN05518683_108136</name>
</gene>
<keyword evidence="2" id="KW-1185">Reference proteome</keyword>
<dbReference type="AlphaFoldDB" id="A0A1I5SCY3"/>
<proteinExistence type="predicted"/>
<reference evidence="2" key="1">
    <citation type="submission" date="2016-10" db="EMBL/GenBank/DDBJ databases">
        <authorList>
            <person name="Varghese N."/>
            <person name="Submissions S."/>
        </authorList>
    </citation>
    <scope>NUCLEOTIDE SEQUENCE [LARGE SCALE GENOMIC DNA]</scope>
    <source>
        <strain evidence="2">S7</strain>
    </source>
</reference>
<protein>
    <submittedName>
        <fullName evidence="1">Uncharacterized protein</fullName>
    </submittedName>
</protein>